<dbReference type="Pfam" id="PF01494">
    <property type="entry name" value="FAD_binding_3"/>
    <property type="match status" value="1"/>
</dbReference>
<protein>
    <submittedName>
        <fullName evidence="6">NAD(P)-binding protein</fullName>
    </submittedName>
</protein>
<keyword evidence="3" id="KW-0274">FAD</keyword>
<keyword evidence="4" id="KW-0560">Oxidoreductase</keyword>
<evidence type="ECO:0000313" key="6">
    <source>
        <dbReference type="EMBL" id="NBN77262.1"/>
    </source>
</evidence>
<sequence length="399" mass="43162">MTHPSSDAPVVILGAGIGGLTAALTLARAGYRVDLFERTERLLEVGAGLQLSPNALRVLDGFGLLPALKARSGEPATVRIRSARNGRDLARVPLGPVARERYGLPYLVLHRADLQQVLVQAVRETAAIRLTLGAELGPVQEAGDGLDIQVITPEGDRQLRAAALIGADGVRSHVRQQIMGGPKPSFSGRTAYRATLPADEVPDELMTETGLWLGPRAHLVHYPVRAGREFNIVALVEEDWTSTGWSEPADRDRLLARFADWPSDIRAVLSRPDGWLRWALCAVDAGTPWVKGRIALLGDACHAMLPFAAQGAAMAIEDAAVLGRVLQGARDIPAALARYQQLRQPRTAQVQQAAATNASIYHLGWPACLARDAVLRASSPERLLKRMDWIYAWRDSAPA</sequence>
<dbReference type="Proteomes" id="UP000586722">
    <property type="component" value="Unassembled WGS sequence"/>
</dbReference>
<dbReference type="PANTHER" id="PTHR13789:SF318">
    <property type="entry name" value="GERANYLGERANYL DIPHOSPHATE REDUCTASE"/>
    <property type="match status" value="1"/>
</dbReference>
<organism evidence="6 7">
    <name type="scientific">Pannonibacter tanglangensis</name>
    <dbReference type="NCBI Taxonomy" id="2750084"/>
    <lineage>
        <taxon>Bacteria</taxon>
        <taxon>Pseudomonadati</taxon>
        <taxon>Pseudomonadota</taxon>
        <taxon>Alphaproteobacteria</taxon>
        <taxon>Hyphomicrobiales</taxon>
        <taxon>Stappiaceae</taxon>
        <taxon>Pannonibacter</taxon>
    </lineage>
</organism>
<accession>A0A7X5J7X9</accession>
<keyword evidence="2" id="KW-0285">Flavoprotein</keyword>
<evidence type="ECO:0000256" key="3">
    <source>
        <dbReference type="ARBA" id="ARBA00022827"/>
    </source>
</evidence>
<dbReference type="SUPFAM" id="SSF54373">
    <property type="entry name" value="FAD-linked reductases, C-terminal domain"/>
    <property type="match status" value="1"/>
</dbReference>
<comment type="caution">
    <text evidence="6">The sequence shown here is derived from an EMBL/GenBank/DDBJ whole genome shotgun (WGS) entry which is preliminary data.</text>
</comment>
<evidence type="ECO:0000313" key="7">
    <source>
        <dbReference type="Proteomes" id="UP000586722"/>
    </source>
</evidence>
<reference evidence="7" key="1">
    <citation type="submission" date="2020-01" db="EMBL/GenBank/DDBJ databases">
        <authorList>
            <person name="Fang Y."/>
            <person name="Sun R."/>
            <person name="Nie L."/>
            <person name="He J."/>
            <person name="Hao L."/>
            <person name="Wang L."/>
            <person name="Su S."/>
            <person name="Lv E."/>
            <person name="Zhang Z."/>
            <person name="Xie R."/>
            <person name="Liu H."/>
        </authorList>
    </citation>
    <scope>NUCLEOTIDE SEQUENCE [LARGE SCALE GENOMIC DNA]</scope>
    <source>
        <strain evidence="7">XCT-53</strain>
    </source>
</reference>
<keyword evidence="7" id="KW-1185">Reference proteome</keyword>
<dbReference type="RefSeq" id="WP_161675610.1">
    <property type="nucleotide sequence ID" value="NZ_JAABLP010000002.1"/>
</dbReference>
<evidence type="ECO:0000256" key="4">
    <source>
        <dbReference type="ARBA" id="ARBA00023002"/>
    </source>
</evidence>
<dbReference type="EMBL" id="JAABLQ010000001">
    <property type="protein sequence ID" value="NBN77262.1"/>
    <property type="molecule type" value="Genomic_DNA"/>
</dbReference>
<gene>
    <name evidence="6" type="ORF">GWI72_03150</name>
</gene>
<dbReference type="Gene3D" id="3.50.50.60">
    <property type="entry name" value="FAD/NAD(P)-binding domain"/>
    <property type="match status" value="1"/>
</dbReference>
<dbReference type="GO" id="GO:0071949">
    <property type="term" value="F:FAD binding"/>
    <property type="evidence" value="ECO:0007669"/>
    <property type="project" value="InterPro"/>
</dbReference>
<dbReference type="PRINTS" id="PR00420">
    <property type="entry name" value="RNGMNOXGNASE"/>
</dbReference>
<dbReference type="InterPro" id="IPR036188">
    <property type="entry name" value="FAD/NAD-bd_sf"/>
</dbReference>
<evidence type="ECO:0000256" key="5">
    <source>
        <dbReference type="ARBA" id="ARBA00023033"/>
    </source>
</evidence>
<dbReference type="AlphaFoldDB" id="A0A7X5J7X9"/>
<dbReference type="SUPFAM" id="SSF51905">
    <property type="entry name" value="FAD/NAD(P)-binding domain"/>
    <property type="match status" value="1"/>
</dbReference>
<dbReference type="InterPro" id="IPR050493">
    <property type="entry name" value="FAD-dep_Monooxygenase_BioMet"/>
</dbReference>
<name>A0A7X5J7X9_9HYPH</name>
<keyword evidence="5" id="KW-0503">Monooxygenase</keyword>
<evidence type="ECO:0000256" key="1">
    <source>
        <dbReference type="ARBA" id="ARBA00001974"/>
    </source>
</evidence>
<dbReference type="GO" id="GO:0004497">
    <property type="term" value="F:monooxygenase activity"/>
    <property type="evidence" value="ECO:0007669"/>
    <property type="project" value="UniProtKB-KW"/>
</dbReference>
<proteinExistence type="predicted"/>
<comment type="cofactor">
    <cofactor evidence="1">
        <name>FAD</name>
        <dbReference type="ChEBI" id="CHEBI:57692"/>
    </cofactor>
</comment>
<evidence type="ECO:0000256" key="2">
    <source>
        <dbReference type="ARBA" id="ARBA00022630"/>
    </source>
</evidence>
<dbReference type="PANTHER" id="PTHR13789">
    <property type="entry name" value="MONOOXYGENASE"/>
    <property type="match status" value="1"/>
</dbReference>
<dbReference type="InterPro" id="IPR002938">
    <property type="entry name" value="FAD-bd"/>
</dbReference>